<accession>A0A2I1BTH1</accession>
<evidence type="ECO:0000256" key="7">
    <source>
        <dbReference type="SAM" id="Phobius"/>
    </source>
</evidence>
<keyword evidence="2 7" id="KW-0812">Transmembrane</keyword>
<evidence type="ECO:0000256" key="6">
    <source>
        <dbReference type="SAM" id="MobiDB-lite"/>
    </source>
</evidence>
<evidence type="ECO:0000313" key="9">
    <source>
        <dbReference type="EMBL" id="PKX88634.1"/>
    </source>
</evidence>
<keyword evidence="3 7" id="KW-1133">Transmembrane helix</keyword>
<reference evidence="10" key="1">
    <citation type="journal article" date="2018" name="Proc. Natl. Acad. Sci. U.S.A.">
        <title>Linking secondary metabolites to gene clusters through genome sequencing of six diverse Aspergillus species.</title>
        <authorList>
            <person name="Kaerboelling I."/>
            <person name="Vesth T.C."/>
            <person name="Frisvad J.C."/>
            <person name="Nybo J.L."/>
            <person name="Theobald S."/>
            <person name="Kuo A."/>
            <person name="Bowyer P."/>
            <person name="Matsuda Y."/>
            <person name="Mondo S."/>
            <person name="Lyhne E.K."/>
            <person name="Kogle M.E."/>
            <person name="Clum A."/>
            <person name="Lipzen A."/>
            <person name="Salamov A."/>
            <person name="Ngan C.Y."/>
            <person name="Daum C."/>
            <person name="Chiniquy J."/>
            <person name="Barry K."/>
            <person name="LaButti K."/>
            <person name="Haridas S."/>
            <person name="Simmons B.A."/>
            <person name="Magnuson J.K."/>
            <person name="Mortensen U.H."/>
            <person name="Larsen T.O."/>
            <person name="Grigoriev I.V."/>
            <person name="Baker S.E."/>
            <person name="Andersen M.R."/>
        </authorList>
    </citation>
    <scope>NUCLEOTIDE SEQUENCE [LARGE SCALE GENOMIC DNA]</scope>
    <source>
        <strain evidence="10">IBT 16806</strain>
    </source>
</reference>
<dbReference type="VEuPathDB" id="FungiDB:P174DRAFT_397502"/>
<dbReference type="GO" id="GO:0016020">
    <property type="term" value="C:membrane"/>
    <property type="evidence" value="ECO:0007669"/>
    <property type="project" value="UniProtKB-SubCell"/>
</dbReference>
<dbReference type="STRING" id="1392255.A0A2I1BTH1"/>
<dbReference type="Pfam" id="PF20684">
    <property type="entry name" value="Fung_rhodopsin"/>
    <property type="match status" value="1"/>
</dbReference>
<feature type="domain" description="Rhodopsin" evidence="8">
    <location>
        <begin position="49"/>
        <end position="288"/>
    </location>
</feature>
<proteinExistence type="inferred from homology"/>
<feature type="transmembrane region" description="Helical" evidence="7">
    <location>
        <begin position="116"/>
        <end position="135"/>
    </location>
</feature>
<dbReference type="Proteomes" id="UP000234474">
    <property type="component" value="Unassembled WGS sequence"/>
</dbReference>
<keyword evidence="10" id="KW-1185">Reference proteome</keyword>
<evidence type="ECO:0000256" key="2">
    <source>
        <dbReference type="ARBA" id="ARBA00022692"/>
    </source>
</evidence>
<comment type="similarity">
    <text evidence="5">Belongs to the SAT4 family.</text>
</comment>
<feature type="region of interest" description="Disordered" evidence="6">
    <location>
        <begin position="298"/>
        <end position="338"/>
    </location>
</feature>
<dbReference type="OrthoDB" id="5342292at2759"/>
<comment type="subcellular location">
    <subcellularLocation>
        <location evidence="1">Membrane</location>
        <topology evidence="1">Multi-pass membrane protein</topology>
    </subcellularLocation>
</comment>
<evidence type="ECO:0000256" key="1">
    <source>
        <dbReference type="ARBA" id="ARBA00004141"/>
    </source>
</evidence>
<feature type="transmembrane region" description="Helical" evidence="7">
    <location>
        <begin position="147"/>
        <end position="172"/>
    </location>
</feature>
<feature type="transmembrane region" description="Helical" evidence="7">
    <location>
        <begin position="226"/>
        <end position="248"/>
    </location>
</feature>
<evidence type="ECO:0000256" key="5">
    <source>
        <dbReference type="ARBA" id="ARBA00038359"/>
    </source>
</evidence>
<dbReference type="EMBL" id="MSZS01000012">
    <property type="protein sequence ID" value="PKX88634.1"/>
    <property type="molecule type" value="Genomic_DNA"/>
</dbReference>
<name>A0A2I1BTH1_ASPN1</name>
<protein>
    <recommendedName>
        <fullName evidence="8">Rhodopsin domain-containing protein</fullName>
    </recommendedName>
</protein>
<feature type="transmembrane region" description="Helical" evidence="7">
    <location>
        <begin position="34"/>
        <end position="53"/>
    </location>
</feature>
<dbReference type="AlphaFoldDB" id="A0A2I1BTH1"/>
<feature type="transmembrane region" description="Helical" evidence="7">
    <location>
        <begin position="65"/>
        <end position="87"/>
    </location>
</feature>
<dbReference type="InterPro" id="IPR049326">
    <property type="entry name" value="Rhodopsin_dom_fungi"/>
</dbReference>
<dbReference type="RefSeq" id="XP_024677229.1">
    <property type="nucleotide sequence ID" value="XM_024823799.1"/>
</dbReference>
<evidence type="ECO:0000259" key="8">
    <source>
        <dbReference type="Pfam" id="PF20684"/>
    </source>
</evidence>
<evidence type="ECO:0000256" key="3">
    <source>
        <dbReference type="ARBA" id="ARBA00022989"/>
    </source>
</evidence>
<comment type="caution">
    <text evidence="9">The sequence shown here is derived from an EMBL/GenBank/DDBJ whole genome shotgun (WGS) entry which is preliminary data.</text>
</comment>
<dbReference type="PANTHER" id="PTHR33048">
    <property type="entry name" value="PTH11-LIKE INTEGRAL MEMBRANE PROTEIN (AFU_ORTHOLOGUE AFUA_5G11245)"/>
    <property type="match status" value="1"/>
</dbReference>
<feature type="transmembrane region" description="Helical" evidence="7">
    <location>
        <begin position="260"/>
        <end position="283"/>
    </location>
</feature>
<evidence type="ECO:0000256" key="4">
    <source>
        <dbReference type="ARBA" id="ARBA00023136"/>
    </source>
</evidence>
<keyword evidence="4 7" id="KW-0472">Membrane</keyword>
<dbReference type="GeneID" id="36531124"/>
<dbReference type="PANTHER" id="PTHR33048:SF124">
    <property type="entry name" value="INTEGRAL MEMBRANE PROTEIN"/>
    <property type="match status" value="1"/>
</dbReference>
<sequence length="338" mass="37284">MAKSPTGAPTLLGSNELREVSEKSAPKLRTANEVIVAVGLAFSTSFLIMRIYTRARIMKKFGCDDILLIMAWIFSLGTQAIILNAYAHAGLGVHIDELPVSTIQTYEKCVLATSTIYIFALAFAKLALLVLYYQLLHILPVWRYTIFAVFFIIAGYSIALALALIFACHPIQKAWDISVTTGSCINRQGAYLATACTNTASDIALIIIPIPAVWNLKMPLGQKLAVIGMFTIGCLTIITSIVRLATLWPLVTSKDPTYELGLAGIFINIEANFIIMCPCLPFIRRFFRYHAPRWIRDSDRSPQGQSDTSAASQNKTSTPAHVQRQDDIEMSVNMGDEL</sequence>
<feature type="compositionally biased region" description="Polar residues" evidence="6">
    <location>
        <begin position="301"/>
        <end position="320"/>
    </location>
</feature>
<dbReference type="InterPro" id="IPR052337">
    <property type="entry name" value="SAT4-like"/>
</dbReference>
<dbReference type="OMA" id="PSIWIIV"/>
<evidence type="ECO:0000313" key="10">
    <source>
        <dbReference type="Proteomes" id="UP000234474"/>
    </source>
</evidence>
<organism evidence="9 10">
    <name type="scientific">Aspergillus novofumigatus (strain IBT 16806)</name>
    <dbReference type="NCBI Taxonomy" id="1392255"/>
    <lineage>
        <taxon>Eukaryota</taxon>
        <taxon>Fungi</taxon>
        <taxon>Dikarya</taxon>
        <taxon>Ascomycota</taxon>
        <taxon>Pezizomycotina</taxon>
        <taxon>Eurotiomycetes</taxon>
        <taxon>Eurotiomycetidae</taxon>
        <taxon>Eurotiales</taxon>
        <taxon>Aspergillaceae</taxon>
        <taxon>Aspergillus</taxon>
        <taxon>Aspergillus subgen. Fumigati</taxon>
    </lineage>
</organism>
<gene>
    <name evidence="9" type="ORF">P174DRAFT_397502</name>
</gene>